<protein>
    <recommendedName>
        <fullName evidence="4">DUF4274 domain-containing protein</fullName>
    </recommendedName>
</protein>
<dbReference type="Proteomes" id="UP000742024">
    <property type="component" value="Unassembled WGS sequence"/>
</dbReference>
<sequence>MPSPFEREIYYVALSTILYWAFDADDLDDTDDLADYLEEVLLAYCLKKQEKAENNPAINEDAFENEIYYVALCAILYWAVHTDDLDDTDELADFLEEVLLAFDLKNSRQSAKQIANDEGIPPGLVYGNKALFTTQDSGISPKGRGPLTKLTKQNLR</sequence>
<accession>A0ABQ7P6C9</accession>
<evidence type="ECO:0000313" key="3">
    <source>
        <dbReference type="Proteomes" id="UP000742024"/>
    </source>
</evidence>
<evidence type="ECO:0000313" key="2">
    <source>
        <dbReference type="EMBL" id="KAG5952904.1"/>
    </source>
</evidence>
<name>A0ABQ7P6C9_9HYPO</name>
<dbReference type="EMBL" id="SRPR01000464">
    <property type="protein sequence ID" value="KAG5952904.1"/>
    <property type="molecule type" value="Genomic_DNA"/>
</dbReference>
<evidence type="ECO:0000256" key="1">
    <source>
        <dbReference type="SAM" id="MobiDB-lite"/>
    </source>
</evidence>
<feature type="non-terminal residue" evidence="2">
    <location>
        <position position="156"/>
    </location>
</feature>
<proteinExistence type="predicted"/>
<comment type="caution">
    <text evidence="2">The sequence shown here is derived from an EMBL/GenBank/DDBJ whole genome shotgun (WGS) entry which is preliminary data.</text>
</comment>
<keyword evidence="3" id="KW-1185">Reference proteome</keyword>
<evidence type="ECO:0008006" key="4">
    <source>
        <dbReference type="Google" id="ProtNLM"/>
    </source>
</evidence>
<gene>
    <name evidence="2" type="ORF">E4U57_005760</name>
</gene>
<reference evidence="2 3" key="1">
    <citation type="journal article" date="2020" name="bioRxiv">
        <title>Whole genome comparisons of ergot fungi reveals the divergence and evolution of species within the genus Claviceps are the result of varying mechanisms driving genome evolution and host range expansion.</title>
        <authorList>
            <person name="Wyka S.A."/>
            <person name="Mondo S.J."/>
            <person name="Liu M."/>
            <person name="Dettman J."/>
            <person name="Nalam V."/>
            <person name="Broders K.D."/>
        </authorList>
    </citation>
    <scope>NUCLEOTIDE SEQUENCE [LARGE SCALE GENOMIC DNA]</scope>
    <source>
        <strain evidence="2 3">LM583</strain>
    </source>
</reference>
<feature type="region of interest" description="Disordered" evidence="1">
    <location>
        <begin position="136"/>
        <end position="156"/>
    </location>
</feature>
<organism evidence="2 3">
    <name type="scientific">Claviceps arundinis</name>
    <dbReference type="NCBI Taxonomy" id="1623583"/>
    <lineage>
        <taxon>Eukaryota</taxon>
        <taxon>Fungi</taxon>
        <taxon>Dikarya</taxon>
        <taxon>Ascomycota</taxon>
        <taxon>Pezizomycotina</taxon>
        <taxon>Sordariomycetes</taxon>
        <taxon>Hypocreomycetidae</taxon>
        <taxon>Hypocreales</taxon>
        <taxon>Clavicipitaceae</taxon>
        <taxon>Claviceps</taxon>
    </lineage>
</organism>